<evidence type="ECO:0000256" key="1">
    <source>
        <dbReference type="ARBA" id="ARBA00004141"/>
    </source>
</evidence>
<feature type="domain" description="CBS" evidence="12">
    <location>
        <begin position="509"/>
        <end position="572"/>
    </location>
</feature>
<keyword evidence="9" id="KW-0407">Ion channel</keyword>
<dbReference type="Gene3D" id="1.10.3080.10">
    <property type="entry name" value="Clc chloride channel"/>
    <property type="match status" value="1"/>
</dbReference>
<dbReference type="PANTHER" id="PTHR43427:SF6">
    <property type="entry name" value="CHLORIDE CHANNEL PROTEIN CLC-E"/>
    <property type="match status" value="1"/>
</dbReference>
<protein>
    <submittedName>
        <fullName evidence="13">H+/Cl-antiporter ClcA</fullName>
    </submittedName>
</protein>
<dbReference type="CDD" id="cd00400">
    <property type="entry name" value="Voltage_gated_ClC"/>
    <property type="match status" value="1"/>
</dbReference>
<feature type="transmembrane region" description="Helical" evidence="11">
    <location>
        <begin position="333"/>
        <end position="352"/>
    </location>
</feature>
<evidence type="ECO:0000313" key="13">
    <source>
        <dbReference type="EMBL" id="SMP76979.1"/>
    </source>
</evidence>
<reference evidence="13 14" key="1">
    <citation type="submission" date="2017-05" db="EMBL/GenBank/DDBJ databases">
        <authorList>
            <person name="Varghese N."/>
            <person name="Submissions S."/>
        </authorList>
    </citation>
    <scope>NUCLEOTIDE SEQUENCE [LARGE SCALE GENOMIC DNA]</scope>
    <source>
        <strain evidence="13 14">DSM 26001</strain>
    </source>
</reference>
<keyword evidence="8" id="KW-0868">Chloride</keyword>
<comment type="subcellular location">
    <subcellularLocation>
        <location evidence="1">Membrane</location>
        <topology evidence="1">Multi-pass membrane protein</topology>
    </subcellularLocation>
</comment>
<dbReference type="PANTHER" id="PTHR43427">
    <property type="entry name" value="CHLORIDE CHANNEL PROTEIN CLC-E"/>
    <property type="match status" value="1"/>
</dbReference>
<feature type="transmembrane region" description="Helical" evidence="11">
    <location>
        <begin position="392"/>
        <end position="411"/>
    </location>
</feature>
<keyword evidence="5" id="KW-0406">Ion transport</keyword>
<evidence type="ECO:0000259" key="12">
    <source>
        <dbReference type="PROSITE" id="PS51371"/>
    </source>
</evidence>
<dbReference type="EMBL" id="FXUL01000025">
    <property type="protein sequence ID" value="SMP76979.1"/>
    <property type="molecule type" value="Genomic_DNA"/>
</dbReference>
<feature type="transmembrane region" description="Helical" evidence="11">
    <location>
        <begin position="12"/>
        <end position="36"/>
    </location>
</feature>
<evidence type="ECO:0000256" key="2">
    <source>
        <dbReference type="ARBA" id="ARBA00022448"/>
    </source>
</evidence>
<feature type="transmembrane region" description="Helical" evidence="11">
    <location>
        <begin position="359"/>
        <end position="386"/>
    </location>
</feature>
<dbReference type="RefSeq" id="WP_283444862.1">
    <property type="nucleotide sequence ID" value="NZ_FXUL01000025.1"/>
</dbReference>
<feature type="transmembrane region" description="Helical" evidence="11">
    <location>
        <begin position="305"/>
        <end position="327"/>
    </location>
</feature>
<dbReference type="Proteomes" id="UP001158049">
    <property type="component" value="Unassembled WGS sequence"/>
</dbReference>
<evidence type="ECO:0000256" key="5">
    <source>
        <dbReference type="ARBA" id="ARBA00023065"/>
    </source>
</evidence>
<dbReference type="InterPro" id="IPR050368">
    <property type="entry name" value="ClC-type_chloride_channel"/>
</dbReference>
<keyword evidence="7" id="KW-0869">Chloride channel</keyword>
<feature type="transmembrane region" description="Helical" evidence="11">
    <location>
        <begin position="268"/>
        <end position="285"/>
    </location>
</feature>
<dbReference type="PRINTS" id="PR00762">
    <property type="entry name" value="CLCHANNEL"/>
</dbReference>
<keyword evidence="2" id="KW-0813">Transport</keyword>
<feature type="transmembrane region" description="Helical" evidence="11">
    <location>
        <begin position="197"/>
        <end position="214"/>
    </location>
</feature>
<dbReference type="Pfam" id="PF00571">
    <property type="entry name" value="CBS"/>
    <property type="match status" value="2"/>
</dbReference>
<proteinExistence type="predicted"/>
<feature type="transmembrane region" description="Helical" evidence="11">
    <location>
        <begin position="226"/>
        <end position="248"/>
    </location>
</feature>
<feature type="transmembrane region" description="Helical" evidence="11">
    <location>
        <begin position="63"/>
        <end position="82"/>
    </location>
</feature>
<keyword evidence="6 11" id="KW-0472">Membrane</keyword>
<gene>
    <name evidence="13" type="ORF">SAMN06295970_12558</name>
</gene>
<evidence type="ECO:0000256" key="4">
    <source>
        <dbReference type="ARBA" id="ARBA00022989"/>
    </source>
</evidence>
<dbReference type="SUPFAM" id="SSF81340">
    <property type="entry name" value="Clc chloride channel"/>
    <property type="match status" value="1"/>
</dbReference>
<evidence type="ECO:0000256" key="8">
    <source>
        <dbReference type="ARBA" id="ARBA00023214"/>
    </source>
</evidence>
<keyword evidence="10" id="KW-0129">CBS domain</keyword>
<evidence type="ECO:0000313" key="14">
    <source>
        <dbReference type="Proteomes" id="UP001158049"/>
    </source>
</evidence>
<evidence type="ECO:0000256" key="9">
    <source>
        <dbReference type="ARBA" id="ARBA00023303"/>
    </source>
</evidence>
<dbReference type="InterPro" id="IPR046342">
    <property type="entry name" value="CBS_dom_sf"/>
</dbReference>
<sequence length="583" mass="61240">MQLHRRDYSVDGRLLLLCLIAAVIGGLSTGAAWALLNLIRFFTNLFFFQTVSFADRSPATHQLGAWVIVVPVLGSLIVGLMARYGSEKIRGHGIPEAIEAILFGKSRMSARVAVLKPLASGIVIGSGGPFGAEGPIIMTGGAIGSLVAQHFSVSAAERKTLLVAGATAGMTAVFGTPVAAVLLAVELLLFEWRPRSLLPVILACAVAGFGRPLLMEAGPLFPLQTAPASLAALGVCLVAGLLSGMLSAVMSKALYRVEDLFAHLPVHWMWWPALGAVAVGVGGWLEPRALGVGYDVIADLLNHRIVASAACSLLAIKAIIWVIALGSGTSGGVLAPLLMLGAGLGTAVSIIFPGSDPSLWPLVCMAAVLAGVLGAPLTAAVFALGLTGDFNALLPLLLATGVSYGFTVMVMRRSIMTEKIARRGLHIYREYSVDPQERVFVEEVMTVDAVSIAAGMALAAADAQYFGDGQLHRAFPVVDADGVVLGMLDRTLLQQALASGAGGTLATLFDKPPACALPTETCQVVARRMASLHLERLPVVYSRDERRLAGLISRSDLVKPTGLSFVEEHVRERLLGRRERPAS</sequence>
<name>A0ABY1QPQ6_9BURK</name>
<dbReference type="InterPro" id="IPR001807">
    <property type="entry name" value="ClC"/>
</dbReference>
<keyword evidence="3 11" id="KW-0812">Transmembrane</keyword>
<dbReference type="PROSITE" id="PS51371">
    <property type="entry name" value="CBS"/>
    <property type="match status" value="1"/>
</dbReference>
<dbReference type="Gene3D" id="3.10.580.10">
    <property type="entry name" value="CBS-domain"/>
    <property type="match status" value="1"/>
</dbReference>
<comment type="caution">
    <text evidence="13">The sequence shown here is derived from an EMBL/GenBank/DDBJ whole genome shotgun (WGS) entry which is preliminary data.</text>
</comment>
<evidence type="ECO:0000256" key="10">
    <source>
        <dbReference type="PROSITE-ProRule" id="PRU00703"/>
    </source>
</evidence>
<dbReference type="InterPro" id="IPR000644">
    <property type="entry name" value="CBS_dom"/>
</dbReference>
<evidence type="ECO:0000256" key="3">
    <source>
        <dbReference type="ARBA" id="ARBA00022692"/>
    </source>
</evidence>
<dbReference type="InterPro" id="IPR014743">
    <property type="entry name" value="Cl-channel_core"/>
</dbReference>
<organism evidence="13 14">
    <name type="scientific">Noviherbaspirillum suwonense</name>
    <dbReference type="NCBI Taxonomy" id="1224511"/>
    <lineage>
        <taxon>Bacteria</taxon>
        <taxon>Pseudomonadati</taxon>
        <taxon>Pseudomonadota</taxon>
        <taxon>Betaproteobacteria</taxon>
        <taxon>Burkholderiales</taxon>
        <taxon>Oxalobacteraceae</taxon>
        <taxon>Noviherbaspirillum</taxon>
    </lineage>
</organism>
<keyword evidence="4 11" id="KW-1133">Transmembrane helix</keyword>
<evidence type="ECO:0000256" key="7">
    <source>
        <dbReference type="ARBA" id="ARBA00023173"/>
    </source>
</evidence>
<dbReference type="CDD" id="cd02205">
    <property type="entry name" value="CBS_pair_SF"/>
    <property type="match status" value="1"/>
</dbReference>
<accession>A0ABY1QPQ6</accession>
<dbReference type="SUPFAM" id="SSF54631">
    <property type="entry name" value="CBS-domain pair"/>
    <property type="match status" value="1"/>
</dbReference>
<evidence type="ECO:0000256" key="6">
    <source>
        <dbReference type="ARBA" id="ARBA00023136"/>
    </source>
</evidence>
<feature type="transmembrane region" description="Helical" evidence="11">
    <location>
        <begin position="161"/>
        <end position="185"/>
    </location>
</feature>
<dbReference type="Pfam" id="PF00654">
    <property type="entry name" value="Voltage_CLC"/>
    <property type="match status" value="1"/>
</dbReference>
<dbReference type="SMART" id="SM00116">
    <property type="entry name" value="CBS"/>
    <property type="match status" value="2"/>
</dbReference>
<keyword evidence="14" id="KW-1185">Reference proteome</keyword>
<evidence type="ECO:0000256" key="11">
    <source>
        <dbReference type="SAM" id="Phobius"/>
    </source>
</evidence>